<evidence type="ECO:0000313" key="1">
    <source>
        <dbReference type="EMBL" id="MBB3018957.1"/>
    </source>
</evidence>
<name>A0A7W4VKN8_9HYPH</name>
<accession>A0A7W4VKN8</accession>
<evidence type="ECO:0008006" key="3">
    <source>
        <dbReference type="Google" id="ProtNLM"/>
    </source>
</evidence>
<dbReference type="EMBL" id="JACHWB010000002">
    <property type="protein sequence ID" value="MBB3018957.1"/>
    <property type="molecule type" value="Genomic_DNA"/>
</dbReference>
<organism evidence="1 2">
    <name type="scientific">Microvirga lupini</name>
    <dbReference type="NCBI Taxonomy" id="420324"/>
    <lineage>
        <taxon>Bacteria</taxon>
        <taxon>Pseudomonadati</taxon>
        <taxon>Pseudomonadota</taxon>
        <taxon>Alphaproteobacteria</taxon>
        <taxon>Hyphomicrobiales</taxon>
        <taxon>Methylobacteriaceae</taxon>
        <taxon>Microvirga</taxon>
    </lineage>
</organism>
<comment type="caution">
    <text evidence="1">The sequence shown here is derived from an EMBL/GenBank/DDBJ whole genome shotgun (WGS) entry which is preliminary data.</text>
</comment>
<sequence>MREQDLYIIRPSGQGWAVHLAHAILARFDDRPKAIEAAVVVAEASARLGKAAGVVMEEGDERIVVWDAGRDAYSRLS</sequence>
<dbReference type="AlphaFoldDB" id="A0A7W4VKN8"/>
<keyword evidence="2" id="KW-1185">Reference proteome</keyword>
<protein>
    <recommendedName>
        <fullName evidence="3">DUF2188 domain-containing protein</fullName>
    </recommendedName>
</protein>
<proteinExistence type="predicted"/>
<dbReference type="RefSeq" id="WP_183449591.1">
    <property type="nucleotide sequence ID" value="NZ_JACHWB010000002.1"/>
</dbReference>
<reference evidence="1 2" key="1">
    <citation type="submission" date="2020-08" db="EMBL/GenBank/DDBJ databases">
        <title>The Agave Microbiome: Exploring the role of microbial communities in plant adaptations to desert environments.</title>
        <authorList>
            <person name="Partida-Martinez L.P."/>
        </authorList>
    </citation>
    <scope>NUCLEOTIDE SEQUENCE [LARGE SCALE GENOMIC DNA]</scope>
    <source>
        <strain evidence="1 2">AT3.9</strain>
    </source>
</reference>
<gene>
    <name evidence="1" type="ORF">FHR70_002011</name>
</gene>
<evidence type="ECO:0000313" key="2">
    <source>
        <dbReference type="Proteomes" id="UP000532010"/>
    </source>
</evidence>
<dbReference type="Proteomes" id="UP000532010">
    <property type="component" value="Unassembled WGS sequence"/>
</dbReference>